<accession>A0ABP7GU61</accession>
<comment type="caution">
    <text evidence="1">The sequence shown here is derived from an EMBL/GenBank/DDBJ whole genome shotgun (WGS) entry which is preliminary data.</text>
</comment>
<protein>
    <submittedName>
        <fullName evidence="1">Uncharacterized protein</fullName>
    </submittedName>
</protein>
<dbReference type="EMBL" id="BAABAF010000009">
    <property type="protein sequence ID" value="GAA3774257.1"/>
    <property type="molecule type" value="Genomic_DNA"/>
</dbReference>
<evidence type="ECO:0000313" key="2">
    <source>
        <dbReference type="Proteomes" id="UP001500540"/>
    </source>
</evidence>
<gene>
    <name evidence="1" type="ORF">GCM10022240_27570</name>
</gene>
<keyword evidence="2" id="KW-1185">Reference proteome</keyword>
<proteinExistence type="predicted"/>
<name>A0ABP7GU61_9MICO</name>
<reference evidence="2" key="1">
    <citation type="journal article" date="2019" name="Int. J. Syst. Evol. Microbiol.">
        <title>The Global Catalogue of Microorganisms (GCM) 10K type strain sequencing project: providing services to taxonomists for standard genome sequencing and annotation.</title>
        <authorList>
            <consortium name="The Broad Institute Genomics Platform"/>
            <consortium name="The Broad Institute Genome Sequencing Center for Infectious Disease"/>
            <person name="Wu L."/>
            <person name="Ma J."/>
        </authorList>
    </citation>
    <scope>NUCLEOTIDE SEQUENCE [LARGE SCALE GENOMIC DNA]</scope>
    <source>
        <strain evidence="2">JCM 16950</strain>
    </source>
</reference>
<sequence>MIIALVRSFGTTASLIVEGDQLPEEESVRDVDTALDYMFANSPHRVWRTPRRSARRNARMHAPSVRSIRSCTILTDRSINGVTCGATPGSGAI</sequence>
<organism evidence="1 2">
    <name type="scientific">Microbacterium kribbense</name>
    <dbReference type="NCBI Taxonomy" id="433645"/>
    <lineage>
        <taxon>Bacteria</taxon>
        <taxon>Bacillati</taxon>
        <taxon>Actinomycetota</taxon>
        <taxon>Actinomycetes</taxon>
        <taxon>Micrococcales</taxon>
        <taxon>Microbacteriaceae</taxon>
        <taxon>Microbacterium</taxon>
    </lineage>
</organism>
<dbReference type="Proteomes" id="UP001500540">
    <property type="component" value="Unassembled WGS sequence"/>
</dbReference>
<evidence type="ECO:0000313" key="1">
    <source>
        <dbReference type="EMBL" id="GAA3774257.1"/>
    </source>
</evidence>